<dbReference type="OrthoDB" id="5184166at2"/>
<dbReference type="GO" id="GO:0006355">
    <property type="term" value="P:regulation of DNA-templated transcription"/>
    <property type="evidence" value="ECO:0007669"/>
    <property type="project" value="InterPro"/>
</dbReference>
<feature type="compositionally biased region" description="Basic and acidic residues" evidence="1">
    <location>
        <begin position="14"/>
        <end position="28"/>
    </location>
</feature>
<sequence>MPQPREPHRRARHRSPEPARRSRRKASEPEPGPFDEAPPDPELDSYLAALAPTTTPDDTRFGTAQVFTLRLPELRMEQLRRLAQERGVSPSALAVDWVIERLDQEDTATGPLPPVLDDGEPAPQERRRGLRRFGWR</sequence>
<evidence type="ECO:0000313" key="2">
    <source>
        <dbReference type="EMBL" id="SHL19155.1"/>
    </source>
</evidence>
<keyword evidence="3" id="KW-1185">Reference proteome</keyword>
<feature type="region of interest" description="Disordered" evidence="1">
    <location>
        <begin position="106"/>
        <end position="136"/>
    </location>
</feature>
<organism evidence="2 3">
    <name type="scientific">Pseudonocardia thermophila</name>
    <dbReference type="NCBI Taxonomy" id="1848"/>
    <lineage>
        <taxon>Bacteria</taxon>
        <taxon>Bacillati</taxon>
        <taxon>Actinomycetota</taxon>
        <taxon>Actinomycetes</taxon>
        <taxon>Pseudonocardiales</taxon>
        <taxon>Pseudonocardiaceae</taxon>
        <taxon>Pseudonocardia</taxon>
    </lineage>
</organism>
<dbReference type="EMBL" id="FRAP01000020">
    <property type="protein sequence ID" value="SHL19155.1"/>
    <property type="molecule type" value="Genomic_DNA"/>
</dbReference>
<reference evidence="2 3" key="1">
    <citation type="submission" date="2016-11" db="EMBL/GenBank/DDBJ databases">
        <authorList>
            <person name="Jaros S."/>
            <person name="Januszkiewicz K."/>
            <person name="Wedrychowicz H."/>
        </authorList>
    </citation>
    <scope>NUCLEOTIDE SEQUENCE [LARGE SCALE GENOMIC DNA]</scope>
    <source>
        <strain evidence="2 3">DSM 43832</strain>
    </source>
</reference>
<accession>A0A1M6YM40</accession>
<proteinExistence type="predicted"/>
<dbReference type="SUPFAM" id="SSF47598">
    <property type="entry name" value="Ribbon-helix-helix"/>
    <property type="match status" value="1"/>
</dbReference>
<feature type="compositionally biased region" description="Low complexity" evidence="1">
    <location>
        <begin position="47"/>
        <end position="56"/>
    </location>
</feature>
<dbReference type="Proteomes" id="UP000184363">
    <property type="component" value="Unassembled WGS sequence"/>
</dbReference>
<evidence type="ECO:0000256" key="1">
    <source>
        <dbReference type="SAM" id="MobiDB-lite"/>
    </source>
</evidence>
<feature type="region of interest" description="Disordered" evidence="1">
    <location>
        <begin position="1"/>
        <end position="59"/>
    </location>
</feature>
<dbReference type="STRING" id="1848.SAMN05443637_120105"/>
<name>A0A1M6YM40_PSETH</name>
<dbReference type="RefSeq" id="WP_073459482.1">
    <property type="nucleotide sequence ID" value="NZ_FRAP01000020.1"/>
</dbReference>
<evidence type="ECO:0008006" key="4">
    <source>
        <dbReference type="Google" id="ProtNLM"/>
    </source>
</evidence>
<evidence type="ECO:0000313" key="3">
    <source>
        <dbReference type="Proteomes" id="UP000184363"/>
    </source>
</evidence>
<dbReference type="InterPro" id="IPR010985">
    <property type="entry name" value="Ribbon_hlx_hlx"/>
</dbReference>
<dbReference type="AlphaFoldDB" id="A0A1M6YM40"/>
<protein>
    <recommendedName>
        <fullName evidence="4">Ribbon-helix-helix protein, copG family</fullName>
    </recommendedName>
</protein>
<gene>
    <name evidence="2" type="ORF">SAMN05443637_120105</name>
</gene>